<dbReference type="Pfam" id="PF01106">
    <property type="entry name" value="NifU"/>
    <property type="match status" value="1"/>
</dbReference>
<dbReference type="PROSITE" id="PS50206">
    <property type="entry name" value="RHODANESE_3"/>
    <property type="match status" value="1"/>
</dbReference>
<dbReference type="Pfam" id="PF00581">
    <property type="entry name" value="Rhodanese"/>
    <property type="match status" value="1"/>
</dbReference>
<dbReference type="SUPFAM" id="SSF117916">
    <property type="entry name" value="Fe-S cluster assembly (FSCA) domain-like"/>
    <property type="match status" value="1"/>
</dbReference>
<sequence>METIPLTVQEFLAHRRENPSPLVIDLRDPQDFADGHLGGARSLPWRQLAEEAIFFAPSKSYLFYSDPQQSGLQETLGWLLQRGFRQVGYTLADYSTLVRAIGEDPNETLLSKLPPAGWNHAIEQVLDQRLRPYLESDGGGIEFVALEGDKLFVHFTGACKSCDASRTATLRLIQVSLSVALNHDFKVIAKKGSP</sequence>
<dbReference type="GO" id="GO:0016226">
    <property type="term" value="P:iron-sulfur cluster assembly"/>
    <property type="evidence" value="ECO:0007669"/>
    <property type="project" value="InterPro"/>
</dbReference>
<dbReference type="InterPro" id="IPR001763">
    <property type="entry name" value="Rhodanese-like_dom"/>
</dbReference>
<organism evidence="2 3">
    <name type="scientific">Candidatus Lambdaproteobacteria bacterium RIFOXYD2_FULL_56_26</name>
    <dbReference type="NCBI Taxonomy" id="1817773"/>
    <lineage>
        <taxon>Bacteria</taxon>
        <taxon>Pseudomonadati</taxon>
        <taxon>Pseudomonadota</taxon>
        <taxon>Candidatus Lambdaproteobacteria</taxon>
    </lineage>
</organism>
<protein>
    <recommendedName>
        <fullName evidence="1">Rhodanese domain-containing protein</fullName>
    </recommendedName>
</protein>
<proteinExistence type="predicted"/>
<comment type="caution">
    <text evidence="2">The sequence shown here is derived from an EMBL/GenBank/DDBJ whole genome shotgun (WGS) entry which is preliminary data.</text>
</comment>
<dbReference type="AlphaFoldDB" id="A0A1F6GU14"/>
<reference evidence="2 3" key="1">
    <citation type="journal article" date="2016" name="Nat. Commun.">
        <title>Thousands of microbial genomes shed light on interconnected biogeochemical processes in an aquifer system.</title>
        <authorList>
            <person name="Anantharaman K."/>
            <person name="Brown C.T."/>
            <person name="Hug L.A."/>
            <person name="Sharon I."/>
            <person name="Castelle C.J."/>
            <person name="Probst A.J."/>
            <person name="Thomas B.C."/>
            <person name="Singh A."/>
            <person name="Wilkins M.J."/>
            <person name="Karaoz U."/>
            <person name="Brodie E.L."/>
            <person name="Williams K.H."/>
            <person name="Hubbard S.S."/>
            <person name="Banfield J.F."/>
        </authorList>
    </citation>
    <scope>NUCLEOTIDE SEQUENCE [LARGE SCALE GENOMIC DNA]</scope>
</reference>
<dbReference type="EMBL" id="MFNF01000032">
    <property type="protein sequence ID" value="OGH01574.1"/>
    <property type="molecule type" value="Genomic_DNA"/>
</dbReference>
<name>A0A1F6GU14_9PROT</name>
<dbReference type="Gene3D" id="3.30.300.130">
    <property type="entry name" value="Fe-S cluster assembly (FSCA)"/>
    <property type="match status" value="1"/>
</dbReference>
<dbReference type="SUPFAM" id="SSF52821">
    <property type="entry name" value="Rhodanese/Cell cycle control phosphatase"/>
    <property type="match status" value="1"/>
</dbReference>
<dbReference type="InterPro" id="IPR001075">
    <property type="entry name" value="NIF_FeS_clus_asmbl_NifU_C"/>
</dbReference>
<evidence type="ECO:0000313" key="2">
    <source>
        <dbReference type="EMBL" id="OGH01574.1"/>
    </source>
</evidence>
<evidence type="ECO:0000259" key="1">
    <source>
        <dbReference type="PROSITE" id="PS50206"/>
    </source>
</evidence>
<dbReference type="Proteomes" id="UP000177583">
    <property type="component" value="Unassembled WGS sequence"/>
</dbReference>
<gene>
    <name evidence="2" type="ORF">A2557_04035</name>
</gene>
<dbReference type="GO" id="GO:0005506">
    <property type="term" value="F:iron ion binding"/>
    <property type="evidence" value="ECO:0007669"/>
    <property type="project" value="InterPro"/>
</dbReference>
<dbReference type="GO" id="GO:0051536">
    <property type="term" value="F:iron-sulfur cluster binding"/>
    <property type="evidence" value="ECO:0007669"/>
    <property type="project" value="InterPro"/>
</dbReference>
<feature type="domain" description="Rhodanese" evidence="1">
    <location>
        <begin position="17"/>
        <end position="87"/>
    </location>
</feature>
<dbReference type="CDD" id="cd00158">
    <property type="entry name" value="RHOD"/>
    <property type="match status" value="1"/>
</dbReference>
<dbReference type="InterPro" id="IPR036873">
    <property type="entry name" value="Rhodanese-like_dom_sf"/>
</dbReference>
<accession>A0A1F6GU14</accession>
<evidence type="ECO:0000313" key="3">
    <source>
        <dbReference type="Proteomes" id="UP000177583"/>
    </source>
</evidence>
<dbReference type="Gene3D" id="3.40.250.10">
    <property type="entry name" value="Rhodanese-like domain"/>
    <property type="match status" value="1"/>
</dbReference>
<dbReference type="InterPro" id="IPR034904">
    <property type="entry name" value="FSCA_dom_sf"/>
</dbReference>